<comment type="caution">
    <text evidence="2">The sequence shown here is derived from an EMBL/GenBank/DDBJ whole genome shotgun (WGS) entry which is preliminary data.</text>
</comment>
<name>A0AAD7STC0_9TELE</name>
<evidence type="ECO:0000256" key="1">
    <source>
        <dbReference type="SAM" id="MobiDB-lite"/>
    </source>
</evidence>
<protein>
    <submittedName>
        <fullName evidence="2">Uncharacterized protein</fullName>
    </submittedName>
</protein>
<dbReference type="AlphaFoldDB" id="A0AAD7STC0"/>
<evidence type="ECO:0000313" key="3">
    <source>
        <dbReference type="Proteomes" id="UP001221898"/>
    </source>
</evidence>
<gene>
    <name evidence="2" type="ORF">AAFF_G00258090</name>
</gene>
<accession>A0AAD7STC0</accession>
<dbReference type="EMBL" id="JAINUG010000035">
    <property type="protein sequence ID" value="KAJ8408395.1"/>
    <property type="molecule type" value="Genomic_DNA"/>
</dbReference>
<evidence type="ECO:0000313" key="2">
    <source>
        <dbReference type="EMBL" id="KAJ8408395.1"/>
    </source>
</evidence>
<keyword evidence="3" id="KW-1185">Reference proteome</keyword>
<reference evidence="2" key="1">
    <citation type="journal article" date="2023" name="Science">
        <title>Genome structures resolve the early diversification of teleost fishes.</title>
        <authorList>
            <person name="Parey E."/>
            <person name="Louis A."/>
            <person name="Montfort J."/>
            <person name="Bouchez O."/>
            <person name="Roques C."/>
            <person name="Iampietro C."/>
            <person name="Lluch J."/>
            <person name="Castinel A."/>
            <person name="Donnadieu C."/>
            <person name="Desvignes T."/>
            <person name="Floi Bucao C."/>
            <person name="Jouanno E."/>
            <person name="Wen M."/>
            <person name="Mejri S."/>
            <person name="Dirks R."/>
            <person name="Jansen H."/>
            <person name="Henkel C."/>
            <person name="Chen W.J."/>
            <person name="Zahm M."/>
            <person name="Cabau C."/>
            <person name="Klopp C."/>
            <person name="Thompson A.W."/>
            <person name="Robinson-Rechavi M."/>
            <person name="Braasch I."/>
            <person name="Lecointre G."/>
            <person name="Bobe J."/>
            <person name="Postlethwait J.H."/>
            <person name="Berthelot C."/>
            <person name="Roest Crollius H."/>
            <person name="Guiguen Y."/>
        </authorList>
    </citation>
    <scope>NUCLEOTIDE SEQUENCE</scope>
    <source>
        <strain evidence="2">NC1722</strain>
    </source>
</reference>
<sequence length="128" mass="13387">MECGEYPVFHSRGSDTCHGTHLAASEAPVQSRSGVGVSALGWAFCIPPRLSGVRAQVRSPLGVLVFQASHRGWPAADCIGHRNSEKAPPFWGPSEHHKSHPASTTPPSPPVCQSIPTVQGVLAGSMGS</sequence>
<organism evidence="2 3">
    <name type="scientific">Aldrovandia affinis</name>
    <dbReference type="NCBI Taxonomy" id="143900"/>
    <lineage>
        <taxon>Eukaryota</taxon>
        <taxon>Metazoa</taxon>
        <taxon>Chordata</taxon>
        <taxon>Craniata</taxon>
        <taxon>Vertebrata</taxon>
        <taxon>Euteleostomi</taxon>
        <taxon>Actinopterygii</taxon>
        <taxon>Neopterygii</taxon>
        <taxon>Teleostei</taxon>
        <taxon>Notacanthiformes</taxon>
        <taxon>Halosauridae</taxon>
        <taxon>Aldrovandia</taxon>
    </lineage>
</organism>
<proteinExistence type="predicted"/>
<dbReference type="Proteomes" id="UP001221898">
    <property type="component" value="Unassembled WGS sequence"/>
</dbReference>
<feature type="region of interest" description="Disordered" evidence="1">
    <location>
        <begin position="84"/>
        <end position="113"/>
    </location>
</feature>